<sequence length="262" mass="27083">MEDPMTSSTPHHETAATSAAARPSVLLVHGAFADSSSWQEVTERLTGEGYRVTAAELGLRGLSSDAAQVRALLDEQDGATVVVGHSYGGAVMGQAATGHPKAAALVYVAAFAPAHGESLGELDASFGDGESTLTITDAHPLPADPDVPDEYNVELTIKQDVFHQRFGADLAEERAAAMNGAQRPTAAAVFGEPAAAPAWETLPSWYVVADADLMIPVAGQRRMAGRMGATVVEVPGASHAVAVSHPDEVTRAIVTAAHTVTV</sequence>
<evidence type="ECO:0000259" key="2">
    <source>
        <dbReference type="Pfam" id="PF12697"/>
    </source>
</evidence>
<protein>
    <submittedName>
        <fullName evidence="3">Putative secreted protein</fullName>
    </submittedName>
</protein>
<dbReference type="Gene3D" id="3.40.50.1820">
    <property type="entry name" value="alpha/beta hydrolase"/>
    <property type="match status" value="1"/>
</dbReference>
<dbReference type="eggNOG" id="COG2267">
    <property type="taxonomic scope" value="Bacteria"/>
</dbReference>
<dbReference type="STRING" id="1901.BB341_01480"/>
<dbReference type="InterPro" id="IPR029058">
    <property type="entry name" value="AB_hydrolase_fold"/>
</dbReference>
<dbReference type="EMBL" id="CM000913">
    <property type="protein sequence ID" value="EFG10478.1"/>
    <property type="molecule type" value="Genomic_DNA"/>
</dbReference>
<evidence type="ECO:0000313" key="4">
    <source>
        <dbReference type="Proteomes" id="UP000002357"/>
    </source>
</evidence>
<evidence type="ECO:0000313" key="3">
    <source>
        <dbReference type="EMBL" id="EFG10478.1"/>
    </source>
</evidence>
<name>E2Q0D5_STRCL</name>
<proteinExistence type="predicted"/>
<feature type="region of interest" description="Disordered" evidence="1">
    <location>
        <begin position="1"/>
        <end position="20"/>
    </location>
</feature>
<feature type="domain" description="AB hydrolase-1" evidence="2">
    <location>
        <begin position="25"/>
        <end position="251"/>
    </location>
</feature>
<dbReference type="Pfam" id="PF12697">
    <property type="entry name" value="Abhydrolase_6"/>
    <property type="match status" value="1"/>
</dbReference>
<evidence type="ECO:0000256" key="1">
    <source>
        <dbReference type="SAM" id="MobiDB-lite"/>
    </source>
</evidence>
<dbReference type="AlphaFoldDB" id="E2Q0D5"/>
<dbReference type="PANTHER" id="PTHR37017">
    <property type="entry name" value="AB HYDROLASE-1 DOMAIN-CONTAINING PROTEIN-RELATED"/>
    <property type="match status" value="1"/>
</dbReference>
<reference evidence="3 4" key="1">
    <citation type="journal article" date="2010" name="Genome Biol. Evol.">
        <title>The sequence of a 1.8-mb bacterial linear plasmid reveals a rich evolutionary reservoir of secondary metabolic pathways.</title>
        <authorList>
            <person name="Medema M.H."/>
            <person name="Trefzer A."/>
            <person name="Kovalchuk A."/>
            <person name="van den Berg M."/>
            <person name="Mueller U."/>
            <person name="Heijne W."/>
            <person name="Wu L."/>
            <person name="Alam M.T."/>
            <person name="Ronning C.M."/>
            <person name="Nierman W.C."/>
            <person name="Bovenberg R.A.L."/>
            <person name="Breitling R."/>
            <person name="Takano E."/>
        </authorList>
    </citation>
    <scope>NUCLEOTIDE SEQUENCE [LARGE SCALE GENOMIC DNA]</scope>
    <source>
        <strain evidence="4">ATCC 27064 / DSM 738 / JCM 4710 / NBRC 13307 / NCIMB 12785 / NRRL 3585 / VKM Ac-602</strain>
    </source>
</reference>
<dbReference type="SUPFAM" id="SSF53474">
    <property type="entry name" value="alpha/beta-Hydrolases"/>
    <property type="match status" value="1"/>
</dbReference>
<dbReference type="Proteomes" id="UP000002357">
    <property type="component" value="Chromosome"/>
</dbReference>
<organism evidence="3 4">
    <name type="scientific">Streptomyces clavuligerus</name>
    <dbReference type="NCBI Taxonomy" id="1901"/>
    <lineage>
        <taxon>Bacteria</taxon>
        <taxon>Bacillati</taxon>
        <taxon>Actinomycetota</taxon>
        <taxon>Actinomycetes</taxon>
        <taxon>Kitasatosporales</taxon>
        <taxon>Streptomycetaceae</taxon>
        <taxon>Streptomyces</taxon>
    </lineage>
</organism>
<dbReference type="InterPro" id="IPR052897">
    <property type="entry name" value="Sec-Metab_Biosynth_Hydrolase"/>
</dbReference>
<dbReference type="PANTHER" id="PTHR37017:SF11">
    <property type="entry name" value="ESTERASE_LIPASE_THIOESTERASE DOMAIN-CONTAINING PROTEIN"/>
    <property type="match status" value="1"/>
</dbReference>
<dbReference type="GO" id="GO:0003824">
    <property type="term" value="F:catalytic activity"/>
    <property type="evidence" value="ECO:0007669"/>
    <property type="project" value="UniProtKB-ARBA"/>
</dbReference>
<gene>
    <name evidence="3" type="ORF">SCLAV_5411</name>
</gene>
<accession>E2Q0D5</accession>
<dbReference type="InterPro" id="IPR000073">
    <property type="entry name" value="AB_hydrolase_1"/>
</dbReference>
<keyword evidence="4" id="KW-1185">Reference proteome</keyword>